<dbReference type="Proteomes" id="UP000281594">
    <property type="component" value="Unassembled WGS sequence"/>
</dbReference>
<organism evidence="2 3">
    <name type="scientific">Streptomyces rapamycinicus (strain ATCC 29253 / DSM 41530 / NRRL 5491 / AYB-994)</name>
    <name type="common">Streptomyces hygroscopicus (strain ATCC 29253)</name>
    <dbReference type="NCBI Taxonomy" id="1343740"/>
    <lineage>
        <taxon>Bacteria</taxon>
        <taxon>Bacillati</taxon>
        <taxon>Actinomycetota</taxon>
        <taxon>Actinomycetes</taxon>
        <taxon>Kitasatosporales</taxon>
        <taxon>Streptomycetaceae</taxon>
        <taxon>Streptomyces</taxon>
        <taxon>Streptomyces violaceusniger group</taxon>
    </lineage>
</organism>
<dbReference type="AlphaFoldDB" id="A0A3L8QXD3"/>
<gene>
    <name evidence="2" type="ORF">D3C57_143885</name>
</gene>
<evidence type="ECO:0000256" key="1">
    <source>
        <dbReference type="SAM" id="MobiDB-lite"/>
    </source>
</evidence>
<accession>A0A3L8QXD3</accession>
<dbReference type="EMBL" id="QYCY01000004">
    <property type="protein sequence ID" value="RLV71622.1"/>
    <property type="molecule type" value="Genomic_DNA"/>
</dbReference>
<comment type="caution">
    <text evidence="2">The sequence shown here is derived from an EMBL/GenBank/DDBJ whole genome shotgun (WGS) entry which is preliminary data.</text>
</comment>
<reference evidence="2 3" key="1">
    <citation type="journal article" date="2018" name="J. Biol. Chem.">
        <title>Discovery of the actinoplanic acid pathway in Streptomyces rapamycinicus reveals a genetically conserved synergism with rapamycin.</title>
        <authorList>
            <person name="Mrak P."/>
            <person name="Krastel P."/>
            <person name="Pivk Lukancic P."/>
            <person name="Tao J."/>
            <person name="Pistorius D."/>
            <person name="Moore C.M."/>
        </authorList>
    </citation>
    <scope>NUCLEOTIDE SEQUENCE [LARGE SCALE GENOMIC DNA]</scope>
    <source>
        <strain evidence="2 3">NRRL 5491</strain>
    </source>
</reference>
<feature type="compositionally biased region" description="Polar residues" evidence="1">
    <location>
        <begin position="175"/>
        <end position="184"/>
    </location>
</feature>
<proteinExistence type="predicted"/>
<evidence type="ECO:0000313" key="3">
    <source>
        <dbReference type="Proteomes" id="UP000281594"/>
    </source>
</evidence>
<sequence length="269" mass="28096">MGPPPRRPGRRRAGRGPGPRHPVSTPPPPACRARRPRRAPGPVRRGQLHAVAPGPSGAGRRSRPGTDGGQPRMLTATWPGASGTSFPPCPPEPSRLRELPVDPNPLVRNGRAQPARQRSKRPDPSGRFPSACGKRKCSGERFADEWADGCRGPPARGGRGRAGVRPDRRGGRAPSRTSDGSACTWATGTTCGELVGVVPATVEPPDVARLKGSSAIIEALEGLVHSRQAPPDARFAVCASGGSSPRRACTSLAVANPPHPALRTPPTAR</sequence>
<feature type="region of interest" description="Disordered" evidence="1">
    <location>
        <begin position="1"/>
        <end position="184"/>
    </location>
</feature>
<protein>
    <submittedName>
        <fullName evidence="2">Uncharacterized protein</fullName>
    </submittedName>
</protein>
<evidence type="ECO:0000313" key="2">
    <source>
        <dbReference type="EMBL" id="RLV71622.1"/>
    </source>
</evidence>
<name>A0A3L8QXD3_STRRN</name>